<accession>A0A2N0BCP2</accession>
<evidence type="ECO:0000313" key="2">
    <source>
        <dbReference type="EMBL" id="PJZ94319.1"/>
    </source>
</evidence>
<dbReference type="OrthoDB" id="333076at2"/>
<evidence type="ECO:0000313" key="3">
    <source>
        <dbReference type="Proteomes" id="UP000232122"/>
    </source>
</evidence>
<reference evidence="1" key="3">
    <citation type="submission" date="2023-10" db="EMBL/GenBank/DDBJ databases">
        <authorList>
            <person name="Picardeau M."/>
            <person name="Thibeaux R."/>
        </authorList>
    </citation>
    <scope>NUCLEOTIDE SEQUENCE</scope>
    <source>
        <strain evidence="1">ATI7-C-A5</strain>
    </source>
</reference>
<proteinExistence type="predicted"/>
<dbReference type="Proteomes" id="UP000232122">
    <property type="component" value="Unassembled WGS sequence"/>
</dbReference>
<dbReference type="EMBL" id="NPEF02000021">
    <property type="protein sequence ID" value="MDV6237264.1"/>
    <property type="molecule type" value="Genomic_DNA"/>
</dbReference>
<evidence type="ECO:0000313" key="1">
    <source>
        <dbReference type="EMBL" id="MDV6237264.1"/>
    </source>
</evidence>
<name>A0A2N0BMA8_9LEPT</name>
<reference evidence="2" key="1">
    <citation type="submission" date="2017-07" db="EMBL/GenBank/DDBJ databases">
        <title>Leptospira spp. isolated from tropical soils.</title>
        <authorList>
            <person name="Thibeaux R."/>
            <person name="Iraola G."/>
            <person name="Ferres I."/>
            <person name="Bierque E."/>
            <person name="Girault D."/>
            <person name="Soupe-Gilbert M.-E."/>
            <person name="Picardeau M."/>
            <person name="Goarant C."/>
        </authorList>
    </citation>
    <scope>NUCLEOTIDE SEQUENCE [LARGE SCALE GENOMIC DNA]</scope>
    <source>
        <strain evidence="2">ATI7-C-A5</strain>
    </source>
</reference>
<dbReference type="RefSeq" id="WP_100746437.1">
    <property type="nucleotide sequence ID" value="NZ_NPEF02000021.1"/>
</dbReference>
<dbReference type="EMBL" id="NPEF01000019">
    <property type="protein sequence ID" value="PJZ94319.1"/>
    <property type="molecule type" value="Genomic_DNA"/>
</dbReference>
<keyword evidence="3" id="KW-1185">Reference proteome</keyword>
<dbReference type="AlphaFoldDB" id="A0A2N0BMA8"/>
<gene>
    <name evidence="1" type="ORF">CH379_016650</name>
    <name evidence="2" type="ORF">CH379_03170</name>
</gene>
<protein>
    <submittedName>
        <fullName evidence="2">Uncharacterized protein</fullName>
    </submittedName>
</protein>
<accession>A0A2N0BMA8</accession>
<sequence length="334" mass="38631">MDLKESFISQFATGFVRPRFEIWFAVVLIPENRQAFWVRYTTLDPNPSRGLVASGALWASLFDIRNPKHHRIVAQAFPRDQINVTEDEVFFPGASVGPHHMRGKISISPKETLAWDLNFNHVQEPARHLPRWLERTPIPKTRSVVSSPFTEVSGTVQLNKTKFPFKSGRGHFNHIWGTNRVAELFWTFVPRFDDDPEGWSLEIVTVRPQPFAPTLTFVTLLKQGVPIHQHSILRSLRSITKVEYPKLYFKTRLQDFEISAEAELEPKQIASYIYRDPDGSPRYIEQSDIGKVTCVLRKKGFERTLRTESGGAVEFHGMKPWRNELLYLDPYSIR</sequence>
<reference evidence="1 3" key="2">
    <citation type="journal article" date="2018" name="Microb. Genom.">
        <title>Deciphering the unexplored Leptospira diversity from soils uncovers genomic evolution to virulence.</title>
        <authorList>
            <person name="Thibeaux R."/>
            <person name="Iraola G."/>
            <person name="Ferres I."/>
            <person name="Bierque E."/>
            <person name="Girault D."/>
            <person name="Soupe-Gilbert M.E."/>
            <person name="Picardeau M."/>
            <person name="Goarant C."/>
        </authorList>
    </citation>
    <scope>NUCLEOTIDE SEQUENCE [LARGE SCALE GENOMIC DNA]</scope>
    <source>
        <strain evidence="1 3">ATI7-C-A5</strain>
    </source>
</reference>
<dbReference type="SUPFAM" id="SSF159245">
    <property type="entry name" value="AttH-like"/>
    <property type="match status" value="1"/>
</dbReference>
<comment type="caution">
    <text evidence="2">The sequence shown here is derived from an EMBL/GenBank/DDBJ whole genome shotgun (WGS) entry which is preliminary data.</text>
</comment>
<organism evidence="2">
    <name type="scientific">Leptospira ellisii</name>
    <dbReference type="NCBI Taxonomy" id="2023197"/>
    <lineage>
        <taxon>Bacteria</taxon>
        <taxon>Pseudomonadati</taxon>
        <taxon>Spirochaetota</taxon>
        <taxon>Spirochaetia</taxon>
        <taxon>Leptospirales</taxon>
        <taxon>Leptospiraceae</taxon>
        <taxon>Leptospira</taxon>
    </lineage>
</organism>